<evidence type="ECO:0000313" key="1">
    <source>
        <dbReference type="EMBL" id="CAB4166602.1"/>
    </source>
</evidence>
<dbReference type="EMBL" id="LR797309">
    <property type="protein sequence ID" value="CAB4201877.1"/>
    <property type="molecule type" value="Genomic_DNA"/>
</dbReference>
<dbReference type="Gene3D" id="3.90.320.10">
    <property type="match status" value="1"/>
</dbReference>
<gene>
    <name evidence="3" type="ORF">UFOVP1010_17</name>
    <name evidence="4" type="ORF">UFOVP1359_5</name>
    <name evidence="1" type="ORF">UFOVP838_38</name>
    <name evidence="2" type="ORF">UFOVP932_29</name>
</gene>
<sequence length="376" mass="41705">MQHSNIVGGSTAKRVINCPASVNLVNTVPPKGSSGYADEGTMLHAAMAEHWEKGHDPETFLGFEHSGVVMDDDLMHRKFMPAIKAVDELDPDGLMEYAVETLVSFEGEQELEGVFGSTDFLGRIADTAYVIDWKFGDGVFVEAEDNQQLLFYAAAAMRTPKVSWVFKGATKIVMAIVQPRFGVSTWETTPKRVKQFETELVAAVKKARRPDAEFKRGDWCKWCAAKPVCPLMTGAAERALKTQIDTLDKAKIGKYLEDAAYLEEWVKSVQELAETIILSGGNVNGWKLVEKRATKKWVDEITADEFLSRHLAESEYTTRKIITPTQAEKLLKQQDIELPEFAIDKSSSGLTLAKDSDKRPAVITAQTRLATALAKL</sequence>
<protein>
    <submittedName>
        <fullName evidence="3">Uncharacterized protein</fullName>
    </submittedName>
</protein>
<organism evidence="3">
    <name type="scientific">uncultured Caudovirales phage</name>
    <dbReference type="NCBI Taxonomy" id="2100421"/>
    <lineage>
        <taxon>Viruses</taxon>
        <taxon>Duplodnaviria</taxon>
        <taxon>Heunggongvirae</taxon>
        <taxon>Uroviricota</taxon>
        <taxon>Caudoviricetes</taxon>
        <taxon>Peduoviridae</taxon>
        <taxon>Maltschvirus</taxon>
        <taxon>Maltschvirus maltsch</taxon>
    </lineage>
</organism>
<evidence type="ECO:0000313" key="2">
    <source>
        <dbReference type="EMBL" id="CAB4171786.1"/>
    </source>
</evidence>
<proteinExistence type="predicted"/>
<dbReference type="InterPro" id="IPR011604">
    <property type="entry name" value="PDDEXK-like_dom_sf"/>
</dbReference>
<dbReference type="EMBL" id="LR796880">
    <property type="protein sequence ID" value="CAB4171786.1"/>
    <property type="molecule type" value="Genomic_DNA"/>
</dbReference>
<accession>A0A6J5Q8A9</accession>
<reference evidence="3" key="1">
    <citation type="submission" date="2020-05" db="EMBL/GenBank/DDBJ databases">
        <authorList>
            <person name="Chiriac C."/>
            <person name="Salcher M."/>
            <person name="Ghai R."/>
            <person name="Kavagutti S V."/>
        </authorList>
    </citation>
    <scope>NUCLEOTIDE SEQUENCE</scope>
</reference>
<name>A0A6J5Q8A9_9CAUD</name>
<dbReference type="Pfam" id="PF10926">
    <property type="entry name" value="DUF2800"/>
    <property type="match status" value="1"/>
</dbReference>
<dbReference type="EMBL" id="LR796792">
    <property type="protein sequence ID" value="CAB4166602.1"/>
    <property type="molecule type" value="Genomic_DNA"/>
</dbReference>
<dbReference type="EMBL" id="LR796955">
    <property type="protein sequence ID" value="CAB4177605.1"/>
    <property type="molecule type" value="Genomic_DNA"/>
</dbReference>
<evidence type="ECO:0000313" key="4">
    <source>
        <dbReference type="EMBL" id="CAB4201877.1"/>
    </source>
</evidence>
<dbReference type="InterPro" id="IPR021229">
    <property type="entry name" value="DUF2800"/>
</dbReference>
<evidence type="ECO:0000313" key="3">
    <source>
        <dbReference type="EMBL" id="CAB4177605.1"/>
    </source>
</evidence>